<dbReference type="eggNOG" id="COG1595">
    <property type="taxonomic scope" value="Bacteria"/>
</dbReference>
<feature type="domain" description="RNA polymerase sigma factor 70 region 4 type 2" evidence="6">
    <location>
        <begin position="130"/>
        <end position="178"/>
    </location>
</feature>
<proteinExistence type="inferred from homology"/>
<keyword evidence="4" id="KW-0238">DNA-binding</keyword>
<gene>
    <name evidence="7" type="ORF">B446_35728</name>
</gene>
<dbReference type="Gene3D" id="1.10.1740.10">
    <property type="match status" value="1"/>
</dbReference>
<keyword evidence="8" id="KW-1185">Reference proteome</keyword>
<dbReference type="Proteomes" id="UP000015423">
    <property type="component" value="Plasmid pSCO1"/>
</dbReference>
<geneLocation type="plasmid" evidence="7 8">
    <name>pSCO1</name>
</geneLocation>
<dbReference type="InterPro" id="IPR013325">
    <property type="entry name" value="RNA_pol_sigma_r2"/>
</dbReference>
<keyword evidence="5" id="KW-0804">Transcription</keyword>
<keyword evidence="7" id="KW-0614">Plasmid</keyword>
<dbReference type="Pfam" id="PF08281">
    <property type="entry name" value="Sigma70_r4_2"/>
    <property type="match status" value="1"/>
</dbReference>
<dbReference type="GO" id="GO:0016987">
    <property type="term" value="F:sigma factor activity"/>
    <property type="evidence" value="ECO:0007669"/>
    <property type="project" value="UniProtKB-KW"/>
</dbReference>
<evidence type="ECO:0000313" key="7">
    <source>
        <dbReference type="EMBL" id="AGS73904.1"/>
    </source>
</evidence>
<protein>
    <submittedName>
        <fullName evidence="7">RNA polymerase ECF-subfamily sigma factor</fullName>
    </submittedName>
</protein>
<dbReference type="KEGG" id="sci:B446_35728"/>
<dbReference type="AlphaFoldDB" id="S5VFB1"/>
<sequence>MSDADPFDQEGHVARPADDGQFARFFRRHKDEFLRYLVSKTRTLADADEVLMDAAVRMYQRWEYIENHESPIAIAWQIVRSKQVDHYRMQVRRAGKELLTDDVPAFASHGGSVDELLALRGYERLDKALSALETAAPTQALCIRLRYLEELTTAEIAERTDRTENAVRANICKGLRRLHTLMELPDTEEGDR</sequence>
<dbReference type="InterPro" id="IPR036388">
    <property type="entry name" value="WH-like_DNA-bd_sf"/>
</dbReference>
<evidence type="ECO:0000259" key="6">
    <source>
        <dbReference type="Pfam" id="PF08281"/>
    </source>
</evidence>
<dbReference type="SUPFAM" id="SSF88659">
    <property type="entry name" value="Sigma3 and sigma4 domains of RNA polymerase sigma factors"/>
    <property type="match status" value="1"/>
</dbReference>
<evidence type="ECO:0000256" key="3">
    <source>
        <dbReference type="ARBA" id="ARBA00023082"/>
    </source>
</evidence>
<evidence type="ECO:0000256" key="4">
    <source>
        <dbReference type="ARBA" id="ARBA00023125"/>
    </source>
</evidence>
<dbReference type="GO" id="GO:0006352">
    <property type="term" value="P:DNA-templated transcription initiation"/>
    <property type="evidence" value="ECO:0007669"/>
    <property type="project" value="InterPro"/>
</dbReference>
<dbReference type="PANTHER" id="PTHR43133">
    <property type="entry name" value="RNA POLYMERASE ECF-TYPE SIGMA FACTO"/>
    <property type="match status" value="1"/>
</dbReference>
<dbReference type="PANTHER" id="PTHR43133:SF8">
    <property type="entry name" value="RNA POLYMERASE SIGMA FACTOR HI_1459-RELATED"/>
    <property type="match status" value="1"/>
</dbReference>
<dbReference type="EMBL" id="CP006260">
    <property type="protein sequence ID" value="AGS73904.1"/>
    <property type="molecule type" value="Genomic_DNA"/>
</dbReference>
<evidence type="ECO:0000256" key="1">
    <source>
        <dbReference type="ARBA" id="ARBA00010641"/>
    </source>
</evidence>
<accession>S5VFB1</accession>
<evidence type="ECO:0000313" key="8">
    <source>
        <dbReference type="Proteomes" id="UP000015423"/>
    </source>
</evidence>
<keyword evidence="2" id="KW-0805">Transcription regulation</keyword>
<dbReference type="RefSeq" id="WP_020945084.1">
    <property type="nucleotide sequence ID" value="NC_022001.1"/>
</dbReference>
<dbReference type="NCBIfam" id="TIGR02937">
    <property type="entry name" value="sigma70-ECF"/>
    <property type="match status" value="1"/>
</dbReference>
<dbReference type="InterPro" id="IPR013324">
    <property type="entry name" value="RNA_pol_sigma_r3/r4-like"/>
</dbReference>
<dbReference type="Gene3D" id="1.10.10.10">
    <property type="entry name" value="Winged helix-like DNA-binding domain superfamily/Winged helix DNA-binding domain"/>
    <property type="match status" value="1"/>
</dbReference>
<reference evidence="7 8" key="1">
    <citation type="submission" date="2012-10" db="EMBL/GenBank/DDBJ databases">
        <title>The complete genome sequence of Streptomyces collinus Tu 365.</title>
        <authorList>
            <person name="Ruckert C."/>
            <person name="Szczepanowski R."/>
            <person name="Goesmann A."/>
            <person name="Pross E.K."/>
            <person name="Musiol E.M."/>
            <person name="Blin K."/>
            <person name="Wohlleben W."/>
            <person name="Puhler A."/>
            <person name="Weber T."/>
            <person name="Kalinowski J."/>
        </authorList>
    </citation>
    <scope>NUCLEOTIDE SEQUENCE [LARGE SCALE GENOMIC DNA]</scope>
    <source>
        <strain evidence="8">DSM 40733 / Tue 365</strain>
        <plasmid evidence="7 8">pSCO1</plasmid>
    </source>
</reference>
<dbReference type="HOGENOM" id="CLU_1414430_0_0_11"/>
<evidence type="ECO:0000256" key="5">
    <source>
        <dbReference type="ARBA" id="ARBA00023163"/>
    </source>
</evidence>
<evidence type="ECO:0000256" key="2">
    <source>
        <dbReference type="ARBA" id="ARBA00023015"/>
    </source>
</evidence>
<name>S5VFB1_STRC3</name>
<organism evidence="7 8">
    <name type="scientific">Streptomyces collinus (strain DSM 40733 / Tue 365)</name>
    <dbReference type="NCBI Taxonomy" id="1214242"/>
    <lineage>
        <taxon>Bacteria</taxon>
        <taxon>Bacillati</taxon>
        <taxon>Actinomycetota</taxon>
        <taxon>Actinomycetes</taxon>
        <taxon>Kitasatosporales</taxon>
        <taxon>Streptomycetaceae</taxon>
        <taxon>Streptomyces</taxon>
    </lineage>
</organism>
<keyword evidence="3" id="KW-0731">Sigma factor</keyword>
<dbReference type="InterPro" id="IPR013249">
    <property type="entry name" value="RNA_pol_sigma70_r4_t2"/>
</dbReference>
<dbReference type="InterPro" id="IPR014284">
    <property type="entry name" value="RNA_pol_sigma-70_dom"/>
</dbReference>
<dbReference type="SUPFAM" id="SSF88946">
    <property type="entry name" value="Sigma2 domain of RNA polymerase sigma factors"/>
    <property type="match status" value="1"/>
</dbReference>
<dbReference type="GO" id="GO:0003677">
    <property type="term" value="F:DNA binding"/>
    <property type="evidence" value="ECO:0007669"/>
    <property type="project" value="UniProtKB-KW"/>
</dbReference>
<dbReference type="PATRIC" id="fig|1214242.5.peg.7282"/>
<comment type="similarity">
    <text evidence="1">Belongs to the sigma-70 factor family. ECF subfamily.</text>
</comment>
<dbReference type="InterPro" id="IPR039425">
    <property type="entry name" value="RNA_pol_sigma-70-like"/>
</dbReference>